<dbReference type="KEGG" id="hqi:H9L05_21570"/>
<evidence type="ECO:0000313" key="1">
    <source>
        <dbReference type="EMBL" id="QNP54263.1"/>
    </source>
</evidence>
<gene>
    <name evidence="1" type="ORF">H9L05_21570</name>
</gene>
<keyword evidence="1" id="KW-0614">Plasmid</keyword>
<protein>
    <submittedName>
        <fullName evidence="1">Uncharacterized protein</fullName>
    </submittedName>
</protein>
<accession>A0A7H0H147</accession>
<organism evidence="1 2">
    <name type="scientific">Hymenobacter qilianensis</name>
    <dbReference type="NCBI Taxonomy" id="1385715"/>
    <lineage>
        <taxon>Bacteria</taxon>
        <taxon>Pseudomonadati</taxon>
        <taxon>Bacteroidota</taxon>
        <taxon>Cytophagia</taxon>
        <taxon>Cytophagales</taxon>
        <taxon>Hymenobacteraceae</taxon>
        <taxon>Hymenobacter</taxon>
    </lineage>
</organism>
<dbReference type="AlphaFoldDB" id="A0A7H0H147"/>
<dbReference type="InterPro" id="IPR029278">
    <property type="entry name" value="Imm26"/>
</dbReference>
<dbReference type="Pfam" id="PF15428">
    <property type="entry name" value="Imm26"/>
    <property type="match status" value="1"/>
</dbReference>
<dbReference type="Proteomes" id="UP000516093">
    <property type="component" value="Plasmid p_unnamed1"/>
</dbReference>
<keyword evidence="2" id="KW-1185">Reference proteome</keyword>
<proteinExistence type="predicted"/>
<geneLocation type="plasmid" evidence="1 2">
    <name>p_unnamed1</name>
</geneLocation>
<dbReference type="RefSeq" id="WP_187734422.1">
    <property type="nucleotide sequence ID" value="NZ_BMFN01000005.1"/>
</dbReference>
<name>A0A7H0H147_9BACT</name>
<dbReference type="EMBL" id="CP060785">
    <property type="protein sequence ID" value="QNP54263.1"/>
    <property type="molecule type" value="Genomic_DNA"/>
</dbReference>
<evidence type="ECO:0000313" key="2">
    <source>
        <dbReference type="Proteomes" id="UP000516093"/>
    </source>
</evidence>
<sequence>MKDGQYAYGRILAGADYGIYDFQASQRIESVEAVINRPFLFIVAVSNEAISSRRWVKIGKAPLVPALLPHPLKFMQDGLQPDRFSLYEPLTGTITPALKHECQG</sequence>
<reference evidence="1 2" key="1">
    <citation type="submission" date="2020-08" db="EMBL/GenBank/DDBJ databases">
        <title>Genome sequence of Hymenobacter qilianensis JCM 19763T.</title>
        <authorList>
            <person name="Hyun D.-W."/>
            <person name="Bae J.-W."/>
        </authorList>
    </citation>
    <scope>NUCLEOTIDE SEQUENCE [LARGE SCALE GENOMIC DNA]</scope>
    <source>
        <strain evidence="1 2">JCM 19763</strain>
        <plasmid evidence="1 2">p_unnamed1</plasmid>
    </source>
</reference>